<dbReference type="Proteomes" id="UP001597318">
    <property type="component" value="Unassembled WGS sequence"/>
</dbReference>
<evidence type="ECO:0000313" key="2">
    <source>
        <dbReference type="Proteomes" id="UP001597318"/>
    </source>
</evidence>
<gene>
    <name evidence="1" type="ORF">ACFSKK_23060</name>
</gene>
<evidence type="ECO:0000313" key="1">
    <source>
        <dbReference type="EMBL" id="MFD2216560.1"/>
    </source>
</evidence>
<evidence type="ECO:0008006" key="3">
    <source>
        <dbReference type="Google" id="ProtNLM"/>
    </source>
</evidence>
<proteinExistence type="predicted"/>
<organism evidence="1 2">
    <name type="scientific">Metabacillus endolithicus</name>
    <dbReference type="NCBI Taxonomy" id="1535204"/>
    <lineage>
        <taxon>Bacteria</taxon>
        <taxon>Bacillati</taxon>
        <taxon>Bacillota</taxon>
        <taxon>Bacilli</taxon>
        <taxon>Bacillales</taxon>
        <taxon>Bacillaceae</taxon>
        <taxon>Metabacillus</taxon>
    </lineage>
</organism>
<dbReference type="RefSeq" id="WP_098797075.1">
    <property type="nucleotide sequence ID" value="NZ_CP095551.1"/>
</dbReference>
<comment type="caution">
    <text evidence="1">The sequence shown here is derived from an EMBL/GenBank/DDBJ whole genome shotgun (WGS) entry which is preliminary data.</text>
</comment>
<protein>
    <recommendedName>
        <fullName evidence="3">Secreted protein</fullName>
    </recommendedName>
</protein>
<reference evidence="2" key="1">
    <citation type="journal article" date="2019" name="Int. J. Syst. Evol. Microbiol.">
        <title>The Global Catalogue of Microorganisms (GCM) 10K type strain sequencing project: providing services to taxonomists for standard genome sequencing and annotation.</title>
        <authorList>
            <consortium name="The Broad Institute Genomics Platform"/>
            <consortium name="The Broad Institute Genome Sequencing Center for Infectious Disease"/>
            <person name="Wu L."/>
            <person name="Ma J."/>
        </authorList>
    </citation>
    <scope>NUCLEOTIDE SEQUENCE [LARGE SCALE GENOMIC DNA]</scope>
    <source>
        <strain evidence="2">CGMCC 1.15474</strain>
    </source>
</reference>
<dbReference type="EMBL" id="JBHUIK010000007">
    <property type="protein sequence ID" value="MFD2216560.1"/>
    <property type="molecule type" value="Genomic_DNA"/>
</dbReference>
<keyword evidence="2" id="KW-1185">Reference proteome</keyword>
<sequence length="63" mass="6756">MEKLLILLMILLFAVGITNSTIFDEDGIHTDAIDMKDNTQDIVQSANDSMETFGGGLAAPTTP</sequence>
<name>A0ABW5C3Z3_9BACI</name>
<accession>A0ABW5C3Z3</accession>